<evidence type="ECO:0000259" key="2">
    <source>
        <dbReference type="PROSITE" id="PS50011"/>
    </source>
</evidence>
<name>A0A9N9EEV6_9GLOM</name>
<dbReference type="Gene3D" id="3.30.200.20">
    <property type="entry name" value="Phosphorylase Kinase, domain 1"/>
    <property type="match status" value="1"/>
</dbReference>
<feature type="binding site" evidence="1">
    <location>
        <position position="50"/>
    </location>
    <ligand>
        <name>ATP</name>
        <dbReference type="ChEBI" id="CHEBI:30616"/>
    </ligand>
</feature>
<dbReference type="GO" id="GO:0004672">
    <property type="term" value="F:protein kinase activity"/>
    <property type="evidence" value="ECO:0007669"/>
    <property type="project" value="InterPro"/>
</dbReference>
<feature type="domain" description="Protein kinase" evidence="2">
    <location>
        <begin position="21"/>
        <end position="86"/>
    </location>
</feature>
<dbReference type="EMBL" id="CAJVQA010008458">
    <property type="protein sequence ID" value="CAG8671942.1"/>
    <property type="molecule type" value="Genomic_DNA"/>
</dbReference>
<dbReference type="PROSITE" id="PS50011">
    <property type="entry name" value="PROTEIN_KINASE_DOM"/>
    <property type="match status" value="1"/>
</dbReference>
<keyword evidence="1" id="KW-0547">Nucleotide-binding</keyword>
<evidence type="ECO:0000256" key="1">
    <source>
        <dbReference type="PROSITE-ProRule" id="PRU10141"/>
    </source>
</evidence>
<sequence length="86" mass="10042">MNYSSIEVIERSHKIFDYAEFSQSEEIGQGGFAKVEKCYWDDFKCHVAIKSIKTGNNSEVIREIKIFKKISHHRNIIKLYGITKSK</sequence>
<dbReference type="PROSITE" id="PS00107">
    <property type="entry name" value="PROTEIN_KINASE_ATP"/>
    <property type="match status" value="1"/>
</dbReference>
<comment type="caution">
    <text evidence="3">The sequence shown here is derived from an EMBL/GenBank/DDBJ whole genome shotgun (WGS) entry which is preliminary data.</text>
</comment>
<gene>
    <name evidence="3" type="ORF">CPELLU_LOCUS10321</name>
</gene>
<proteinExistence type="predicted"/>
<protein>
    <submittedName>
        <fullName evidence="3">2779_t:CDS:1</fullName>
    </submittedName>
</protein>
<dbReference type="OrthoDB" id="2427446at2759"/>
<organism evidence="3 4">
    <name type="scientific">Cetraspora pellucida</name>
    <dbReference type="NCBI Taxonomy" id="1433469"/>
    <lineage>
        <taxon>Eukaryota</taxon>
        <taxon>Fungi</taxon>
        <taxon>Fungi incertae sedis</taxon>
        <taxon>Mucoromycota</taxon>
        <taxon>Glomeromycotina</taxon>
        <taxon>Glomeromycetes</taxon>
        <taxon>Diversisporales</taxon>
        <taxon>Gigasporaceae</taxon>
        <taxon>Cetraspora</taxon>
    </lineage>
</organism>
<dbReference type="InterPro" id="IPR000719">
    <property type="entry name" value="Prot_kinase_dom"/>
</dbReference>
<dbReference type="Proteomes" id="UP000789759">
    <property type="component" value="Unassembled WGS sequence"/>
</dbReference>
<accession>A0A9N9EEV6</accession>
<reference evidence="3" key="1">
    <citation type="submission" date="2021-06" db="EMBL/GenBank/DDBJ databases">
        <authorList>
            <person name="Kallberg Y."/>
            <person name="Tangrot J."/>
            <person name="Rosling A."/>
        </authorList>
    </citation>
    <scope>NUCLEOTIDE SEQUENCE</scope>
    <source>
        <strain evidence="3">FL966</strain>
    </source>
</reference>
<evidence type="ECO:0000313" key="3">
    <source>
        <dbReference type="EMBL" id="CAG8671942.1"/>
    </source>
</evidence>
<evidence type="ECO:0000313" key="4">
    <source>
        <dbReference type="Proteomes" id="UP000789759"/>
    </source>
</evidence>
<dbReference type="AlphaFoldDB" id="A0A9N9EEV6"/>
<dbReference type="Pfam" id="PF00069">
    <property type="entry name" value="Pkinase"/>
    <property type="match status" value="1"/>
</dbReference>
<dbReference type="InterPro" id="IPR011009">
    <property type="entry name" value="Kinase-like_dom_sf"/>
</dbReference>
<dbReference type="SUPFAM" id="SSF56112">
    <property type="entry name" value="Protein kinase-like (PK-like)"/>
    <property type="match status" value="1"/>
</dbReference>
<keyword evidence="1" id="KW-0067">ATP-binding</keyword>
<dbReference type="GO" id="GO:0005524">
    <property type="term" value="F:ATP binding"/>
    <property type="evidence" value="ECO:0007669"/>
    <property type="project" value="UniProtKB-UniRule"/>
</dbReference>
<dbReference type="InterPro" id="IPR017441">
    <property type="entry name" value="Protein_kinase_ATP_BS"/>
</dbReference>
<keyword evidence="4" id="KW-1185">Reference proteome</keyword>